<accession>A0A183J3M5</accession>
<dbReference type="Proteomes" id="UP000270296">
    <property type="component" value="Unassembled WGS sequence"/>
</dbReference>
<reference evidence="1 2" key="2">
    <citation type="submission" date="2018-11" db="EMBL/GenBank/DDBJ databases">
        <authorList>
            <consortium name="Pathogen Informatics"/>
        </authorList>
    </citation>
    <scope>NUCLEOTIDE SEQUENCE [LARGE SCALE GENOMIC DNA]</scope>
</reference>
<protein>
    <submittedName>
        <fullName evidence="3">Porin</fullName>
    </submittedName>
</protein>
<gene>
    <name evidence="1" type="ORF">SBAD_LOCUS10473</name>
</gene>
<organism evidence="3">
    <name type="scientific">Soboliphyme baturini</name>
    <dbReference type="NCBI Taxonomy" id="241478"/>
    <lineage>
        <taxon>Eukaryota</taxon>
        <taxon>Metazoa</taxon>
        <taxon>Ecdysozoa</taxon>
        <taxon>Nematoda</taxon>
        <taxon>Enoplea</taxon>
        <taxon>Dorylaimia</taxon>
        <taxon>Dioctophymatida</taxon>
        <taxon>Dioctophymatoidea</taxon>
        <taxon>Soboliphymatidae</taxon>
        <taxon>Soboliphyme</taxon>
    </lineage>
</organism>
<reference evidence="3" key="1">
    <citation type="submission" date="2016-06" db="UniProtKB">
        <authorList>
            <consortium name="WormBaseParasite"/>
        </authorList>
    </citation>
    <scope>IDENTIFICATION</scope>
</reference>
<evidence type="ECO:0000313" key="3">
    <source>
        <dbReference type="WBParaSite" id="SBAD_0001083901-mRNA-1"/>
    </source>
</evidence>
<evidence type="ECO:0000313" key="2">
    <source>
        <dbReference type="Proteomes" id="UP000270296"/>
    </source>
</evidence>
<keyword evidence="2" id="KW-1185">Reference proteome</keyword>
<dbReference type="WBParaSite" id="SBAD_0001083901-mRNA-1">
    <property type="protein sequence ID" value="SBAD_0001083901-mRNA-1"/>
    <property type="gene ID" value="SBAD_0001083901"/>
</dbReference>
<sequence>MKLRQESGLRKTDFCAISVLGNACARPVPSVSYWADVHGVHSGDFSRRYRISNLYFRGRRRLRLRNDGNSSGSRNVLNDYVGWSVDLRSSSSFACRFISSHFRIGDQGSVTSFVGRTERTREDDRVFALVGVMRRW</sequence>
<evidence type="ECO:0000313" key="1">
    <source>
        <dbReference type="EMBL" id="VDP32115.1"/>
    </source>
</evidence>
<dbReference type="EMBL" id="UZAM01014128">
    <property type="protein sequence ID" value="VDP32115.1"/>
    <property type="molecule type" value="Genomic_DNA"/>
</dbReference>
<proteinExistence type="predicted"/>
<dbReference type="AlphaFoldDB" id="A0A183J3M5"/>
<name>A0A183J3M5_9BILA</name>